<comment type="similarity">
    <text evidence="3">Belongs to the cytochrome P450 family.</text>
</comment>
<comment type="cofactor">
    <cofactor evidence="1">
        <name>heme</name>
        <dbReference type="ChEBI" id="CHEBI:30413"/>
    </cofactor>
</comment>
<keyword evidence="5" id="KW-0479">Metal-binding</keyword>
<dbReference type="InterPro" id="IPR002401">
    <property type="entry name" value="Cyt_P450_E_grp-I"/>
</dbReference>
<evidence type="ECO:0000256" key="5">
    <source>
        <dbReference type="ARBA" id="ARBA00022723"/>
    </source>
</evidence>
<dbReference type="InterPro" id="IPR036396">
    <property type="entry name" value="Cyt_P450_sf"/>
</dbReference>
<evidence type="ECO:0000256" key="3">
    <source>
        <dbReference type="ARBA" id="ARBA00010617"/>
    </source>
</evidence>
<keyword evidence="6" id="KW-0560">Oxidoreductase</keyword>
<keyword evidence="8" id="KW-0503">Monooxygenase</keyword>
<evidence type="ECO:0000256" key="7">
    <source>
        <dbReference type="ARBA" id="ARBA00023004"/>
    </source>
</evidence>
<keyword evidence="4" id="KW-0349">Heme</keyword>
<dbReference type="GO" id="GO:0004497">
    <property type="term" value="F:monooxygenase activity"/>
    <property type="evidence" value="ECO:0007669"/>
    <property type="project" value="UniProtKB-KW"/>
</dbReference>
<dbReference type="GO" id="GO:0005506">
    <property type="term" value="F:iron ion binding"/>
    <property type="evidence" value="ECO:0007669"/>
    <property type="project" value="InterPro"/>
</dbReference>
<comment type="pathway">
    <text evidence="2">Secondary metabolite biosynthesis.</text>
</comment>
<dbReference type="Proteomes" id="UP000054279">
    <property type="component" value="Unassembled WGS sequence"/>
</dbReference>
<evidence type="ECO:0000256" key="1">
    <source>
        <dbReference type="ARBA" id="ARBA00001971"/>
    </source>
</evidence>
<name>A0A0C9VQE3_SPHS4</name>
<gene>
    <name evidence="9" type="ORF">M422DRAFT_256950</name>
</gene>
<dbReference type="GO" id="GO:0016705">
    <property type="term" value="F:oxidoreductase activity, acting on paired donors, with incorporation or reduction of molecular oxygen"/>
    <property type="evidence" value="ECO:0007669"/>
    <property type="project" value="InterPro"/>
</dbReference>
<dbReference type="HOGENOM" id="CLU_1603808_0_0_1"/>
<dbReference type="AlphaFoldDB" id="A0A0C9VQE3"/>
<evidence type="ECO:0000256" key="8">
    <source>
        <dbReference type="ARBA" id="ARBA00023033"/>
    </source>
</evidence>
<evidence type="ECO:0000256" key="6">
    <source>
        <dbReference type="ARBA" id="ARBA00023002"/>
    </source>
</evidence>
<proteinExistence type="inferred from homology"/>
<sequence length="166" mass="18642">MVPGDPARQVWERTASLLLNSTLSALPHATIADDVYEGYWIQYEQNSNGRSRKILHDSESYAHPYTFRPERFIPEENGGVAERDPLLEVLDMEDGIICAGKNLVAASVWVSIATTFSAFDWSDPVDESGQMIDHIRAVQPSSSIGSFRPMEFTVQFIPRLTKLKLL</sequence>
<evidence type="ECO:0000313" key="10">
    <source>
        <dbReference type="Proteomes" id="UP000054279"/>
    </source>
</evidence>
<reference evidence="9 10" key="1">
    <citation type="submission" date="2014-06" db="EMBL/GenBank/DDBJ databases">
        <title>Evolutionary Origins and Diversification of the Mycorrhizal Mutualists.</title>
        <authorList>
            <consortium name="DOE Joint Genome Institute"/>
            <consortium name="Mycorrhizal Genomics Consortium"/>
            <person name="Kohler A."/>
            <person name="Kuo A."/>
            <person name="Nagy L.G."/>
            <person name="Floudas D."/>
            <person name="Copeland A."/>
            <person name="Barry K.W."/>
            <person name="Cichocki N."/>
            <person name="Veneault-Fourrey C."/>
            <person name="LaButti K."/>
            <person name="Lindquist E.A."/>
            <person name="Lipzen A."/>
            <person name="Lundell T."/>
            <person name="Morin E."/>
            <person name="Murat C."/>
            <person name="Riley R."/>
            <person name="Ohm R."/>
            <person name="Sun H."/>
            <person name="Tunlid A."/>
            <person name="Henrissat B."/>
            <person name="Grigoriev I.V."/>
            <person name="Hibbett D.S."/>
            <person name="Martin F."/>
        </authorList>
    </citation>
    <scope>NUCLEOTIDE SEQUENCE [LARGE SCALE GENOMIC DNA]</scope>
    <source>
        <strain evidence="9 10">SS14</strain>
    </source>
</reference>
<dbReference type="OrthoDB" id="2789670at2759"/>
<dbReference type="SUPFAM" id="SSF48264">
    <property type="entry name" value="Cytochrome P450"/>
    <property type="match status" value="1"/>
</dbReference>
<dbReference type="PANTHER" id="PTHR46300">
    <property type="entry name" value="P450, PUTATIVE (EUROFUNG)-RELATED-RELATED"/>
    <property type="match status" value="1"/>
</dbReference>
<dbReference type="PANTHER" id="PTHR46300:SF5">
    <property type="entry name" value="CYTOCHROME P450"/>
    <property type="match status" value="1"/>
</dbReference>
<dbReference type="PRINTS" id="PR00463">
    <property type="entry name" value="EP450I"/>
</dbReference>
<accession>A0A0C9VQE3</accession>
<dbReference type="Gene3D" id="1.10.630.10">
    <property type="entry name" value="Cytochrome P450"/>
    <property type="match status" value="1"/>
</dbReference>
<dbReference type="GO" id="GO:0020037">
    <property type="term" value="F:heme binding"/>
    <property type="evidence" value="ECO:0007669"/>
    <property type="project" value="InterPro"/>
</dbReference>
<evidence type="ECO:0000313" key="9">
    <source>
        <dbReference type="EMBL" id="KIJ40126.1"/>
    </source>
</evidence>
<organism evidence="9 10">
    <name type="scientific">Sphaerobolus stellatus (strain SS14)</name>
    <dbReference type="NCBI Taxonomy" id="990650"/>
    <lineage>
        <taxon>Eukaryota</taxon>
        <taxon>Fungi</taxon>
        <taxon>Dikarya</taxon>
        <taxon>Basidiomycota</taxon>
        <taxon>Agaricomycotina</taxon>
        <taxon>Agaricomycetes</taxon>
        <taxon>Phallomycetidae</taxon>
        <taxon>Geastrales</taxon>
        <taxon>Sphaerobolaceae</taxon>
        <taxon>Sphaerobolus</taxon>
    </lineage>
</organism>
<dbReference type="InterPro" id="IPR050364">
    <property type="entry name" value="Cytochrome_P450_fung"/>
</dbReference>
<evidence type="ECO:0000256" key="2">
    <source>
        <dbReference type="ARBA" id="ARBA00005179"/>
    </source>
</evidence>
<evidence type="ECO:0000256" key="4">
    <source>
        <dbReference type="ARBA" id="ARBA00022617"/>
    </source>
</evidence>
<keyword evidence="7" id="KW-0408">Iron</keyword>
<keyword evidence="10" id="KW-1185">Reference proteome</keyword>
<dbReference type="EMBL" id="KN837146">
    <property type="protein sequence ID" value="KIJ40126.1"/>
    <property type="molecule type" value="Genomic_DNA"/>
</dbReference>
<protein>
    <submittedName>
        <fullName evidence="9">Uncharacterized protein</fullName>
    </submittedName>
</protein>